<dbReference type="AlphaFoldDB" id="A0A4R7HXI1"/>
<evidence type="ECO:0000313" key="3">
    <source>
        <dbReference type="Proteomes" id="UP000294558"/>
    </source>
</evidence>
<evidence type="ECO:0000256" key="1">
    <source>
        <dbReference type="SAM" id="MobiDB-lite"/>
    </source>
</evidence>
<sequence length="942" mass="96267">MLRRAFGSDEQRRGGDHRAGRRGRRSRLAAVAAAGLGLAVAAPAAAFHNGGASPGSQLNETGASFESSITVDGNDVTVSVEATGVSPGLAHAQHIHVPDTGSAVCPSPADDADNDGVVTTVEGIPSYGSVRVALTTTGDATASSALALDRFPVADADGAYSYTRTITVDPEIAERVAAGAIVVHGEDFDDSGAYDGDAPSSLDPSVPLEATVPVACGEIVAQQYEAGLVTSELNSSGVTLDGMVQLDGNNVTVTLQVDGVDADLPHAQHVHIPLGTQGVCPTQSDDPDDTDGVLTTLEGAPLYGGVQLSLTTSGDTSPASALAIDRMPVTDDGSYTYVRTIETTDEIVDQITNGVVVVHGIDQDDSGSYDGVPSTLDGSVPQEATLPVACGEITATSFIASATGMSLNDSGAWFDADVYLEGNEVTVNINAYGVAPGLPHAQHLHIPIGPPAMTAVCPTIDDDDNSDGIVDTVEGIPSYGSVQVSLTTTGDTTPASALAVDRFPVGGDDGEYTYTRTFTVSDEVAENIVNAAVVLHGVDFDGSGAYDGDAVSSLDPDLPLEATVPAACGPVSLDNAYTALNPTRLLDTRDGTGADQAPVGAEETIDIKVTGEGGVPSVGVDAVVLNVTATQATEPTFVTAWPTGAEQPFTSNLNPVPGIDLPNLVIVQVGSSGEVSLYNEYGQVELVADVMGYFPAGSQMTAVQPARVLDTRDGTGAPDEAIGPGETLEFDVTGVGGIPADGVDSVVVNLTPATATEASHITAWPGDGDRPTASAVNVRPDFIQSNLAVVKVGDDGNISLYNLQGETDMVADVFGYFPEDTDFTGLTPGRVLDTREGIGAPEGTVGPGEVLTLDVTGVEGVPEDGVGSVVLNITGNRPTMPSHVTVWPGGSDRPLASILNLLPGADTPNLAIVKVGPDGTVNLYNFQGDTHLVADVMGYFPR</sequence>
<reference evidence="2 3" key="1">
    <citation type="submission" date="2019-03" db="EMBL/GenBank/DDBJ databases">
        <title>Sequencing the genomes of 1000 actinobacteria strains.</title>
        <authorList>
            <person name="Klenk H.-P."/>
        </authorList>
    </citation>
    <scope>NUCLEOTIDE SEQUENCE [LARGE SCALE GENOMIC DNA]</scope>
    <source>
        <strain evidence="2 3">DSM 18936</strain>
    </source>
</reference>
<dbReference type="Proteomes" id="UP000294558">
    <property type="component" value="Unassembled WGS sequence"/>
</dbReference>
<feature type="region of interest" description="Disordered" evidence="1">
    <location>
        <begin position="1"/>
        <end position="25"/>
    </location>
</feature>
<dbReference type="EMBL" id="SOAU01000001">
    <property type="protein sequence ID" value="TDT15902.1"/>
    <property type="molecule type" value="Genomic_DNA"/>
</dbReference>
<evidence type="ECO:0008006" key="4">
    <source>
        <dbReference type="Google" id="ProtNLM"/>
    </source>
</evidence>
<gene>
    <name evidence="2" type="ORF">BDK89_1482</name>
</gene>
<feature type="compositionally biased region" description="Basic and acidic residues" evidence="1">
    <location>
        <begin position="1"/>
        <end position="18"/>
    </location>
</feature>
<organism evidence="2 3">
    <name type="scientific">Ilumatobacter fluminis</name>
    <dbReference type="NCBI Taxonomy" id="467091"/>
    <lineage>
        <taxon>Bacteria</taxon>
        <taxon>Bacillati</taxon>
        <taxon>Actinomycetota</taxon>
        <taxon>Acidimicrobiia</taxon>
        <taxon>Acidimicrobiales</taxon>
        <taxon>Ilumatobacteraceae</taxon>
        <taxon>Ilumatobacter</taxon>
    </lineage>
</organism>
<comment type="caution">
    <text evidence="2">The sequence shown here is derived from an EMBL/GenBank/DDBJ whole genome shotgun (WGS) entry which is preliminary data.</text>
</comment>
<protein>
    <recommendedName>
        <fullName evidence="4">CHRD domain-containing protein</fullName>
    </recommendedName>
</protein>
<proteinExistence type="predicted"/>
<name>A0A4R7HXI1_9ACTN</name>
<keyword evidence="3" id="KW-1185">Reference proteome</keyword>
<evidence type="ECO:0000313" key="2">
    <source>
        <dbReference type="EMBL" id="TDT15902.1"/>
    </source>
</evidence>
<accession>A0A4R7HXI1</accession>